<dbReference type="Pfam" id="PF18135">
    <property type="entry name" value="Type_ISP_C"/>
    <property type="match status" value="1"/>
</dbReference>
<dbReference type="InterPro" id="IPR029063">
    <property type="entry name" value="SAM-dependent_MTases_sf"/>
</dbReference>
<comment type="catalytic activity">
    <reaction evidence="4">
        <text>a 2'-deoxyadenosine in DNA + S-adenosyl-L-methionine = an N(6)-methyl-2'-deoxyadenosine in DNA + S-adenosyl-L-homocysteine + H(+)</text>
        <dbReference type="Rhea" id="RHEA:15197"/>
        <dbReference type="Rhea" id="RHEA-COMP:12418"/>
        <dbReference type="Rhea" id="RHEA-COMP:12419"/>
        <dbReference type="ChEBI" id="CHEBI:15378"/>
        <dbReference type="ChEBI" id="CHEBI:57856"/>
        <dbReference type="ChEBI" id="CHEBI:59789"/>
        <dbReference type="ChEBI" id="CHEBI:90615"/>
        <dbReference type="ChEBI" id="CHEBI:90616"/>
        <dbReference type="EC" id="2.1.1.72"/>
    </reaction>
</comment>
<keyword evidence="5" id="KW-0175">Coiled coil</keyword>
<protein>
    <recommendedName>
        <fullName evidence="1">site-specific DNA-methyltransferase (adenine-specific)</fullName>
        <ecNumber evidence="1">2.1.1.72</ecNumber>
    </recommendedName>
</protein>
<dbReference type="InterPro" id="IPR050953">
    <property type="entry name" value="N4_N6_ade-DNA_methylase"/>
</dbReference>
<sequence>MMLFFSDLAKICKKLKRELELISEEKWQLQNHTLIPFPEIERVPMKHIAEIYAQCCVIFCVRQKILPDLQSKIIANFLDLFWQRMEMCSKKKTLEIRRELASLIEEALNHGKLRRNSMLSETVFLEKIYTEFIRYYNKNQQKLHGIVYTPDYIINFMMRLLHTKIQQHFDLPRGLSSPELILYDPAIGSLSFELGIHNIVKNPDWIKTQFPIQFYGNELNYAAYFIGRFLLADSMNFSSKEKEISLQISFQSALTPEFYETIEKLPHTRTKPIIIFGNPPYAVSSTNKDAWIYQLMTAYAVKEPNLTRLYDDYVKFIRYGQWILEKQAQGILVFITNRKYLDGKVFYGMRQSLLKSMSDIYIIDLFGDARNIKGVSTGTNVFGIQTGVAISLFFKKKNLDQKTATLHYLGIRNGEEELKEVLAHEIQNLGFVELTPQAPKFLFVPITVEPKYQQIWDIHCISLPKCFIKTSRAMISSRDRFMIHVDSDPLKENITLLEKRDYITLRKQGRIKQNIDALFENEQVLSHFDFKEMKRSITAVNYRPFDLRHTIFYTINRRCGKSIILDHLNQSPLIIEEILKGKENRNLKNSNLAFNFVQSMQKPPFTHILCTQGIVDSGIFGYSTSKVAPIWIDGNLNLSEIYISKLKYVYPSITENQLIGYLYGILNSTTLASIFEPMLFHEFPRVFISDKAEFIQKIADLGFELILLHTYNFSRFQQHKYEDFYKSWKESLSHDIQLKSWRFEKNSICFTSFQNKAQKSGKTYYNIPCSAKVWNFRIGSIQIVDHWLKARKFSSLQRGLTPPDWHQFFLMVFIIQETLLLKKLIDMELQKNPITMGFASKMN</sequence>
<dbReference type="Proteomes" id="UP001208689">
    <property type="component" value="Chromosome"/>
</dbReference>
<dbReference type="Pfam" id="PF02384">
    <property type="entry name" value="N6_Mtase"/>
    <property type="match status" value="1"/>
</dbReference>
<dbReference type="SUPFAM" id="SSF53335">
    <property type="entry name" value="S-adenosyl-L-methionine-dependent methyltransferases"/>
    <property type="match status" value="1"/>
</dbReference>
<dbReference type="EC" id="2.1.1.72" evidence="1"/>
<dbReference type="InterPro" id="IPR041635">
    <property type="entry name" value="Type_ISP_LLaBIII_C"/>
</dbReference>
<accession>A0ABY6HRX2</accession>
<evidence type="ECO:0000256" key="5">
    <source>
        <dbReference type="SAM" id="Coils"/>
    </source>
</evidence>
<organism evidence="8 9">
    <name type="scientific">Candidatus Lokiarchaeum ossiferum</name>
    <dbReference type="NCBI Taxonomy" id="2951803"/>
    <lineage>
        <taxon>Archaea</taxon>
        <taxon>Promethearchaeati</taxon>
        <taxon>Promethearchaeota</taxon>
        <taxon>Promethearchaeia</taxon>
        <taxon>Promethearchaeales</taxon>
        <taxon>Promethearchaeaceae</taxon>
        <taxon>Candidatus Lokiarchaeum</taxon>
    </lineage>
</organism>
<evidence type="ECO:0000256" key="2">
    <source>
        <dbReference type="ARBA" id="ARBA00022603"/>
    </source>
</evidence>
<dbReference type="EMBL" id="CP104013">
    <property type="protein sequence ID" value="UYP46098.1"/>
    <property type="molecule type" value="Genomic_DNA"/>
</dbReference>
<name>A0ABY6HRX2_9ARCH</name>
<evidence type="ECO:0000313" key="8">
    <source>
        <dbReference type="EMBL" id="UYP46098.1"/>
    </source>
</evidence>
<evidence type="ECO:0000259" key="7">
    <source>
        <dbReference type="Pfam" id="PF18135"/>
    </source>
</evidence>
<feature type="domain" description="DNA methylase adenine-specific" evidence="6">
    <location>
        <begin position="125"/>
        <end position="285"/>
    </location>
</feature>
<evidence type="ECO:0000313" key="9">
    <source>
        <dbReference type="Proteomes" id="UP001208689"/>
    </source>
</evidence>
<reference evidence="8" key="1">
    <citation type="submission" date="2022-09" db="EMBL/GenBank/DDBJ databases">
        <title>Actin cytoskeleton and complex cell architecture in an #Asgard archaeon.</title>
        <authorList>
            <person name="Ponce Toledo R.I."/>
            <person name="Schleper C."/>
            <person name="Rodrigues Oliveira T."/>
            <person name="Wollweber F."/>
            <person name="Xu J."/>
            <person name="Rittmann S."/>
            <person name="Klingl A."/>
            <person name="Pilhofer M."/>
        </authorList>
    </citation>
    <scope>NUCLEOTIDE SEQUENCE</scope>
    <source>
        <strain evidence="8">B-35</strain>
    </source>
</reference>
<dbReference type="Gene3D" id="3.40.50.150">
    <property type="entry name" value="Vaccinia Virus protein VP39"/>
    <property type="match status" value="1"/>
</dbReference>
<evidence type="ECO:0000256" key="3">
    <source>
        <dbReference type="ARBA" id="ARBA00022679"/>
    </source>
</evidence>
<keyword evidence="2" id="KW-0489">Methyltransferase</keyword>
<evidence type="ECO:0000256" key="4">
    <source>
        <dbReference type="ARBA" id="ARBA00047942"/>
    </source>
</evidence>
<dbReference type="InterPro" id="IPR003356">
    <property type="entry name" value="DNA_methylase_A-5"/>
</dbReference>
<dbReference type="PANTHER" id="PTHR33841:SF1">
    <property type="entry name" value="DNA METHYLTRANSFERASE A"/>
    <property type="match status" value="1"/>
</dbReference>
<keyword evidence="9" id="KW-1185">Reference proteome</keyword>
<keyword evidence="3" id="KW-0808">Transferase</keyword>
<dbReference type="PANTHER" id="PTHR33841">
    <property type="entry name" value="DNA METHYLTRANSFERASE YEEA-RELATED"/>
    <property type="match status" value="1"/>
</dbReference>
<evidence type="ECO:0000256" key="1">
    <source>
        <dbReference type="ARBA" id="ARBA00011900"/>
    </source>
</evidence>
<evidence type="ECO:0000259" key="6">
    <source>
        <dbReference type="Pfam" id="PF02384"/>
    </source>
</evidence>
<gene>
    <name evidence="8" type="ORF">NEF87_002383</name>
</gene>
<feature type="domain" description="Type ISP restriction-modification enzyme LLaBIII C-terminal specificity" evidence="7">
    <location>
        <begin position="467"/>
        <end position="798"/>
    </location>
</feature>
<feature type="coiled-coil region" evidence="5">
    <location>
        <begin position="5"/>
        <end position="32"/>
    </location>
</feature>
<proteinExistence type="predicted"/>